<reference evidence="4" key="1">
    <citation type="submission" date="2016-10" db="EMBL/GenBank/DDBJ databases">
        <authorList>
            <person name="Varghese N."/>
            <person name="Submissions S."/>
        </authorList>
    </citation>
    <scope>NUCLEOTIDE SEQUENCE [LARGE SCALE GENOMIC DNA]</scope>
    <source>
        <strain evidence="4">LMG 26416</strain>
    </source>
</reference>
<dbReference type="InterPro" id="IPR036390">
    <property type="entry name" value="WH_DNA-bd_sf"/>
</dbReference>
<comment type="similarity">
    <text evidence="1">Belongs to the initiator RepB protein family.</text>
</comment>
<dbReference type="Pfam" id="PF01051">
    <property type="entry name" value="Rep3_N"/>
    <property type="match status" value="1"/>
</dbReference>
<accession>A0A1H7UAT8</accession>
<dbReference type="Pfam" id="PF21205">
    <property type="entry name" value="Rep3_C"/>
    <property type="match status" value="1"/>
</dbReference>
<dbReference type="STRING" id="416943.SAMN05445871_2511"/>
<sequence>MLTKATALTEASALTEEHALLLNDLLGAFHGLKTEAEERIVAACMAKLGSVRSEQGRSRIKLTAAEYADTFGLDPADAYQQLKTVAQSLLVRVVRREEQTRRGVRVHLDHWASGITLHDRDAWVELRFSHEATLYMVALKGDYSAYLLKQAAGLRSIHSWSLLEVFLPLLEVGSREMTIDEFVDAMGVKPVYATSFARLRREVIEPAVKELTEKDGWQIAWQPVKEGRKAVAVQFTFRRSPQGRLDV</sequence>
<keyword evidence="4" id="KW-1185">Reference proteome</keyword>
<dbReference type="GO" id="GO:0006270">
    <property type="term" value="P:DNA replication initiation"/>
    <property type="evidence" value="ECO:0007669"/>
    <property type="project" value="InterPro"/>
</dbReference>
<evidence type="ECO:0000313" key="4">
    <source>
        <dbReference type="Proteomes" id="UP000199120"/>
    </source>
</evidence>
<proteinExistence type="inferred from homology"/>
<organism evidence="3 4">
    <name type="scientific">Paraburkholderia caballeronis</name>
    <dbReference type="NCBI Taxonomy" id="416943"/>
    <lineage>
        <taxon>Bacteria</taxon>
        <taxon>Pseudomonadati</taxon>
        <taxon>Pseudomonadota</taxon>
        <taxon>Betaproteobacteria</taxon>
        <taxon>Burkholderiales</taxon>
        <taxon>Burkholderiaceae</taxon>
        <taxon>Paraburkholderia</taxon>
    </lineage>
</organism>
<feature type="domain" description="Initiator Rep protein WH1" evidence="2">
    <location>
        <begin position="23"/>
        <end position="165"/>
    </location>
</feature>
<evidence type="ECO:0000313" key="3">
    <source>
        <dbReference type="EMBL" id="SEL93795.1"/>
    </source>
</evidence>
<dbReference type="SUPFAM" id="SSF46785">
    <property type="entry name" value="Winged helix' DNA-binding domain"/>
    <property type="match status" value="2"/>
</dbReference>
<evidence type="ECO:0000259" key="2">
    <source>
        <dbReference type="Pfam" id="PF01051"/>
    </source>
</evidence>
<dbReference type="EMBL" id="FOAJ01000018">
    <property type="protein sequence ID" value="SEL93795.1"/>
    <property type="molecule type" value="Genomic_DNA"/>
</dbReference>
<evidence type="ECO:0000256" key="1">
    <source>
        <dbReference type="ARBA" id="ARBA00038283"/>
    </source>
</evidence>
<dbReference type="Gene3D" id="1.10.10.10">
    <property type="entry name" value="Winged helix-like DNA-binding domain superfamily/Winged helix DNA-binding domain"/>
    <property type="match status" value="2"/>
</dbReference>
<dbReference type="GO" id="GO:0003887">
    <property type="term" value="F:DNA-directed DNA polymerase activity"/>
    <property type="evidence" value="ECO:0007669"/>
    <property type="project" value="InterPro"/>
</dbReference>
<dbReference type="InterPro" id="IPR000525">
    <property type="entry name" value="Initiator_Rep_WH1"/>
</dbReference>
<protein>
    <submittedName>
        <fullName evidence="3">Initiator Replication protein</fullName>
    </submittedName>
</protein>
<dbReference type="InterPro" id="IPR036388">
    <property type="entry name" value="WH-like_DNA-bd_sf"/>
</dbReference>
<dbReference type="AlphaFoldDB" id="A0A1H7UAT8"/>
<name>A0A1H7UAT8_9BURK</name>
<dbReference type="Proteomes" id="UP000199120">
    <property type="component" value="Unassembled WGS sequence"/>
</dbReference>
<gene>
    <name evidence="3" type="ORF">SAMN05192542_11864</name>
</gene>